<dbReference type="GO" id="GO:0005829">
    <property type="term" value="C:cytosol"/>
    <property type="evidence" value="ECO:0007669"/>
    <property type="project" value="TreeGrafter"/>
</dbReference>
<dbReference type="PROSITE" id="PS51273">
    <property type="entry name" value="GATASE_TYPE_1"/>
    <property type="match status" value="1"/>
</dbReference>
<evidence type="ECO:0000313" key="3">
    <source>
        <dbReference type="Proteomes" id="UP000186931"/>
    </source>
</evidence>
<dbReference type="InterPro" id="IPR029062">
    <property type="entry name" value="Class_I_gatase-like"/>
</dbReference>
<dbReference type="Pfam" id="PF00117">
    <property type="entry name" value="GATase"/>
    <property type="match status" value="1"/>
</dbReference>
<gene>
    <name evidence="2" type="ORF">BJN41_02415</name>
</gene>
<dbReference type="EMBL" id="MKQS01000005">
    <property type="protein sequence ID" value="OFE44104.1"/>
    <property type="molecule type" value="Genomic_DNA"/>
</dbReference>
<name>A0A1E8E3M9_9GAMM</name>
<dbReference type="Gene3D" id="3.40.50.880">
    <property type="match status" value="1"/>
</dbReference>
<organism evidence="2 3">
    <name type="scientific">Acinetobacter towneri</name>
    <dbReference type="NCBI Taxonomy" id="202956"/>
    <lineage>
        <taxon>Bacteria</taxon>
        <taxon>Pseudomonadati</taxon>
        <taxon>Pseudomonadota</taxon>
        <taxon>Gammaproteobacteria</taxon>
        <taxon>Moraxellales</taxon>
        <taxon>Moraxellaceae</taxon>
        <taxon>Acinetobacter</taxon>
    </lineage>
</organism>
<dbReference type="Proteomes" id="UP000186931">
    <property type="component" value="Unassembled WGS sequence"/>
</dbReference>
<accession>A0A1E8E3M9</accession>
<protein>
    <submittedName>
        <fullName evidence="2">GMP synthase</fullName>
    </submittedName>
</protein>
<dbReference type="AlphaFoldDB" id="A0A1E8E3M9"/>
<dbReference type="InterPro" id="IPR044992">
    <property type="entry name" value="ChyE-like"/>
</dbReference>
<sequence>MQAPLRVHYFQHIAGEGFGSCYSYLKQMQAQISATEFFALPPEQNIEIEALPRVEDVDLLIVMGGAMSVNDEANFPWLKIEKRWIRRYLSLGKPAIGLCLGGQLIANALGAAVSRNPEQERGWHDVYKVSDVPASCFELPDQIKVMQWHGETFELPKGAIRLATNPVCTNQLYQIGNHVLGFQFHPEITPQVLQLFLDNDAEKNIFSGAYVQAAAELKRSTGRQFQPGNQLLNRAIDYLLAQTNT</sequence>
<reference evidence="2 3" key="1">
    <citation type="submission" date="2016-10" db="EMBL/GenBank/DDBJ databases">
        <title>Genome of airborne Acinetobacter sp. 5-2Ac02 in the hospital environment: Species near to Acinetobacter towneri.</title>
        <authorList>
            <person name="Barbosa B."/>
            <person name="Fernandez-Garcia L."/>
            <person name="Gato E."/>
            <person name="Leao R."/>
            <person name="Albano R."/>
            <person name="Fernandez B."/>
            <person name="Fernandez-Cuenca F."/>
            <person name="Marques E."/>
            <person name="Tomas M."/>
        </authorList>
    </citation>
    <scope>NUCLEOTIDE SEQUENCE [LARGE SCALE GENOMIC DNA]</scope>
    <source>
        <strain evidence="2 3">5-2Ac02</strain>
    </source>
</reference>
<dbReference type="STRING" id="202956.BJN41_02415"/>
<comment type="caution">
    <text evidence="2">The sequence shown here is derived from an EMBL/GenBank/DDBJ whole genome shotgun (WGS) entry which is preliminary data.</text>
</comment>
<dbReference type="InterPro" id="IPR017926">
    <property type="entry name" value="GATASE"/>
</dbReference>
<feature type="domain" description="Glutamine amidotransferase" evidence="1">
    <location>
        <begin position="48"/>
        <end position="192"/>
    </location>
</feature>
<dbReference type="PANTHER" id="PTHR42695">
    <property type="entry name" value="GLUTAMINE AMIDOTRANSFERASE YLR126C-RELATED"/>
    <property type="match status" value="1"/>
</dbReference>
<dbReference type="PANTHER" id="PTHR42695:SF5">
    <property type="entry name" value="GLUTAMINE AMIDOTRANSFERASE YLR126C-RELATED"/>
    <property type="match status" value="1"/>
</dbReference>
<dbReference type="CDD" id="cd01741">
    <property type="entry name" value="GATase1_1"/>
    <property type="match status" value="1"/>
</dbReference>
<dbReference type="SUPFAM" id="SSF52317">
    <property type="entry name" value="Class I glutamine amidotransferase-like"/>
    <property type="match status" value="1"/>
</dbReference>
<dbReference type="RefSeq" id="WP_070153326.1">
    <property type="nucleotide sequence ID" value="NZ_MKQS01000005.1"/>
</dbReference>
<proteinExistence type="predicted"/>
<evidence type="ECO:0000259" key="1">
    <source>
        <dbReference type="Pfam" id="PF00117"/>
    </source>
</evidence>
<evidence type="ECO:0000313" key="2">
    <source>
        <dbReference type="EMBL" id="OFE44104.1"/>
    </source>
</evidence>